<dbReference type="PROSITE" id="PS51272">
    <property type="entry name" value="SLH"/>
    <property type="match status" value="2"/>
</dbReference>
<dbReference type="Gene3D" id="3.90.226.10">
    <property type="entry name" value="2-enoyl-CoA Hydratase, Chain A, domain 1"/>
    <property type="match status" value="2"/>
</dbReference>
<dbReference type="InterPro" id="IPR029045">
    <property type="entry name" value="ClpP/crotonase-like_dom_sf"/>
</dbReference>
<dbReference type="AlphaFoldDB" id="A0A1Y4LGF4"/>
<evidence type="ECO:0000259" key="3">
    <source>
        <dbReference type="PROSITE" id="PS51272"/>
    </source>
</evidence>
<name>A0A1Y4LGF4_9FIRM</name>
<dbReference type="Proteomes" id="UP000195326">
    <property type="component" value="Unassembled WGS sequence"/>
</dbReference>
<evidence type="ECO:0000313" key="5">
    <source>
        <dbReference type="Proteomes" id="UP000195326"/>
    </source>
</evidence>
<protein>
    <recommendedName>
        <fullName evidence="3">SLH domain-containing protein</fullName>
    </recommendedName>
</protein>
<dbReference type="Pfam" id="PF00395">
    <property type="entry name" value="SLH"/>
    <property type="match status" value="2"/>
</dbReference>
<dbReference type="GO" id="GO:0006508">
    <property type="term" value="P:proteolysis"/>
    <property type="evidence" value="ECO:0007669"/>
    <property type="project" value="InterPro"/>
</dbReference>
<sequence>MHKRADRPPSGLCTKQKGDQPMKRLISGLLTAALCLGSVPTALAVTTTQTVTAGASSDQTSARRADLQTLLDTLAQHPDLYHANSKQVFDAKAAEIQSGLAQMSDVDFALALCELAALAQDSHTSVSIGSQISGQVRVLPIGATVVDEGILLTRLPKANESALGGILTAINGVSMDEIYQKMMPMLGGDNAVYQHRKFSQAFYIYEILAHYGVLSDPNGIELTIQQGDQVQKITVDAVDRTTLSKMQLARLERKAPATAPDKKKLYFAKALDARTLYIQYNSCKEDPKLPMQTFTQQVVDQLDDKGYDRVILDLRGNGGGSDGVIIPLLHVLEERHKQDGLAFYTLIGSGTFSSALINAVECKQAGATIVGTPSGGSVDHFGAVRPFTLEHSGLQVSCSTKFIDLAPLLPAAQSYDVQPFEPDVLAPQTRADYLAGVDSAVQAILSRTDDAGQPAANLSRGALAVQLGRDYAARTGTALNNPDTSFGDVCIIAYDAPYISWAAHAGLMSGDSATVFAPNRAVTRQELAVVLSRYAALCGHPLTADGSVTITDKASIASWAQDAVQALVSRKVLTLTDGAFAPSQAVTPAQADAAVRALDTLMDQM</sequence>
<dbReference type="InterPro" id="IPR001119">
    <property type="entry name" value="SLH_dom"/>
</dbReference>
<proteinExistence type="predicted"/>
<comment type="caution">
    <text evidence="4">The sequence shown here is derived from an EMBL/GenBank/DDBJ whole genome shotgun (WGS) entry which is preliminary data.</text>
</comment>
<evidence type="ECO:0000256" key="2">
    <source>
        <dbReference type="SAM" id="SignalP"/>
    </source>
</evidence>
<feature type="domain" description="SLH" evidence="3">
    <location>
        <begin position="547"/>
        <end position="605"/>
    </location>
</feature>
<dbReference type="GO" id="GO:0008236">
    <property type="term" value="F:serine-type peptidase activity"/>
    <property type="evidence" value="ECO:0007669"/>
    <property type="project" value="InterPro"/>
</dbReference>
<dbReference type="EMBL" id="NFKL01000023">
    <property type="protein sequence ID" value="OUP55794.1"/>
    <property type="molecule type" value="Genomic_DNA"/>
</dbReference>
<feature type="chain" id="PRO_5013391377" description="SLH domain-containing protein" evidence="2">
    <location>
        <begin position="45"/>
        <end position="605"/>
    </location>
</feature>
<evidence type="ECO:0000313" key="4">
    <source>
        <dbReference type="EMBL" id="OUP55794.1"/>
    </source>
</evidence>
<organism evidence="4 5">
    <name type="scientific">Butyricicoccus pullicaecorum</name>
    <dbReference type="NCBI Taxonomy" id="501571"/>
    <lineage>
        <taxon>Bacteria</taxon>
        <taxon>Bacillati</taxon>
        <taxon>Bacillota</taxon>
        <taxon>Clostridia</taxon>
        <taxon>Eubacteriales</taxon>
        <taxon>Butyricicoccaceae</taxon>
        <taxon>Butyricicoccus</taxon>
    </lineage>
</organism>
<dbReference type="STRING" id="501571.GCA_900143195_00509"/>
<reference evidence="5" key="1">
    <citation type="submission" date="2017-04" db="EMBL/GenBank/DDBJ databases">
        <title>Function of individual gut microbiota members based on whole genome sequencing of pure cultures obtained from chicken caecum.</title>
        <authorList>
            <person name="Medvecky M."/>
            <person name="Cejkova D."/>
            <person name="Polansky O."/>
            <person name="Karasova D."/>
            <person name="Kubasova T."/>
            <person name="Cizek A."/>
            <person name="Rychlik I."/>
        </authorList>
    </citation>
    <scope>NUCLEOTIDE SEQUENCE [LARGE SCALE GENOMIC DNA]</scope>
    <source>
        <strain evidence="5">An179</strain>
    </source>
</reference>
<dbReference type="SUPFAM" id="SSF52096">
    <property type="entry name" value="ClpP/crotonase"/>
    <property type="match status" value="1"/>
</dbReference>
<keyword evidence="1" id="KW-0677">Repeat</keyword>
<feature type="signal peptide" evidence="2">
    <location>
        <begin position="1"/>
        <end position="44"/>
    </location>
</feature>
<accession>A0A1Y4LGF4</accession>
<evidence type="ECO:0000256" key="1">
    <source>
        <dbReference type="ARBA" id="ARBA00022737"/>
    </source>
</evidence>
<keyword evidence="2" id="KW-0732">Signal</keyword>
<gene>
    <name evidence="4" type="ORF">B5F15_13825</name>
</gene>
<feature type="domain" description="SLH" evidence="3">
    <location>
        <begin position="482"/>
        <end position="545"/>
    </location>
</feature>